<dbReference type="Proteomes" id="UP000185744">
    <property type="component" value="Unassembled WGS sequence"/>
</dbReference>
<protein>
    <submittedName>
        <fullName evidence="1">Metal-binding protein</fullName>
    </submittedName>
</protein>
<proteinExistence type="predicted"/>
<comment type="caution">
    <text evidence="1">The sequence shown here is derived from an EMBL/GenBank/DDBJ whole genome shotgun (WGS) entry which is preliminary data.</text>
</comment>
<gene>
    <name evidence="1" type="ORF">BTN85_1899</name>
</gene>
<dbReference type="AlphaFoldDB" id="A0A1Q6DSE1"/>
<dbReference type="EMBL" id="MSDW01000002">
    <property type="protein sequence ID" value="OKY77251.1"/>
    <property type="molecule type" value="Genomic_DNA"/>
</dbReference>
<organism evidence="1 2">
    <name type="scientific">Methanohalarchaeum thermophilum</name>
    <dbReference type="NCBI Taxonomy" id="1903181"/>
    <lineage>
        <taxon>Archaea</taxon>
        <taxon>Methanobacteriati</taxon>
        <taxon>Methanobacteriota</taxon>
        <taxon>Methanonatronarchaeia</taxon>
        <taxon>Methanonatronarchaeales</taxon>
        <taxon>Methanonatronarchaeaceae</taxon>
        <taxon>Candidatus Methanohalarchaeum</taxon>
    </lineage>
</organism>
<dbReference type="InParanoid" id="A0A1Q6DSE1"/>
<accession>A0A1Q6DSE1</accession>
<reference evidence="1" key="1">
    <citation type="submission" date="2016-12" db="EMBL/GenBank/DDBJ databases">
        <title>Discovery of methanogenic haloarchaea.</title>
        <authorList>
            <person name="Sorokin D.Y."/>
            <person name="Makarova K.S."/>
            <person name="Abbas B."/>
            <person name="Ferrer M."/>
            <person name="Golyshin P.N."/>
        </authorList>
    </citation>
    <scope>NUCLEOTIDE SEQUENCE [LARGE SCALE GENOMIC DNA]</scope>
    <source>
        <strain evidence="1">HMET1</strain>
    </source>
</reference>
<dbReference type="Pfam" id="PF10050">
    <property type="entry name" value="DUF2284"/>
    <property type="match status" value="1"/>
</dbReference>
<dbReference type="InterPro" id="IPR019271">
    <property type="entry name" value="DUF2284_metal-binding"/>
</dbReference>
<evidence type="ECO:0000313" key="1">
    <source>
        <dbReference type="EMBL" id="OKY77251.1"/>
    </source>
</evidence>
<sequence>MREDLKKFEEAVEDVHEDFKRLSADEIVVSDWVRWKCKYGCKGYGKHFSCPPYAPTPTETRRLLKGYDKAYLFRFEDVETDSSYFKSGKETCYSPILDKEPNPEHLHHYFFEGVREVSEKMLRVERKAFLEGFYKAFSLHGLPCALCEECVIEELDPTDSVSERHCKNPSLMRPSMEGCGIDVFMTAENAGYDTAIFKSKEQEVVLYGLLLFD</sequence>
<evidence type="ECO:0000313" key="2">
    <source>
        <dbReference type="Proteomes" id="UP000185744"/>
    </source>
</evidence>
<name>A0A1Q6DSE1_METT1</name>
<dbReference type="STRING" id="1903181.BTN85_1899"/>
<keyword evidence="2" id="KW-1185">Reference proteome</keyword>